<evidence type="ECO:0000256" key="6">
    <source>
        <dbReference type="ARBA" id="ARBA00023136"/>
    </source>
</evidence>
<evidence type="ECO:0000256" key="5">
    <source>
        <dbReference type="ARBA" id="ARBA00022989"/>
    </source>
</evidence>
<name>A0A367KIF1_RHIST</name>
<keyword evidence="9" id="KW-1185">Reference proteome</keyword>
<protein>
    <submittedName>
        <fullName evidence="8">Transmembrane 9 super member 3</fullName>
    </submittedName>
</protein>
<comment type="subcellular location">
    <subcellularLocation>
        <location evidence="1">Membrane</location>
        <topology evidence="1">Multi-pass membrane protein</topology>
    </subcellularLocation>
</comment>
<evidence type="ECO:0000313" key="8">
    <source>
        <dbReference type="EMBL" id="RCI02005.1"/>
    </source>
</evidence>
<comment type="similarity">
    <text evidence="2">Belongs to the nonaspanin (TM9SF) (TC 9.A.2) family.</text>
</comment>
<evidence type="ECO:0000256" key="4">
    <source>
        <dbReference type="ARBA" id="ARBA00022729"/>
    </source>
</evidence>
<dbReference type="GO" id="GO:0016020">
    <property type="term" value="C:membrane"/>
    <property type="evidence" value="ECO:0007669"/>
    <property type="project" value="UniProtKB-SubCell"/>
</dbReference>
<feature type="signal peptide" evidence="7">
    <location>
        <begin position="1"/>
        <end position="17"/>
    </location>
</feature>
<dbReference type="EMBL" id="PJQM01001576">
    <property type="protein sequence ID" value="RCI02005.1"/>
    <property type="molecule type" value="Genomic_DNA"/>
</dbReference>
<evidence type="ECO:0000313" key="9">
    <source>
        <dbReference type="Proteomes" id="UP000253551"/>
    </source>
</evidence>
<dbReference type="Pfam" id="PF02990">
    <property type="entry name" value="EMP70"/>
    <property type="match status" value="1"/>
</dbReference>
<organism evidence="8 9">
    <name type="scientific">Rhizopus stolonifer</name>
    <name type="common">Rhizopus nigricans</name>
    <dbReference type="NCBI Taxonomy" id="4846"/>
    <lineage>
        <taxon>Eukaryota</taxon>
        <taxon>Fungi</taxon>
        <taxon>Fungi incertae sedis</taxon>
        <taxon>Mucoromycota</taxon>
        <taxon>Mucoromycotina</taxon>
        <taxon>Mucoromycetes</taxon>
        <taxon>Mucorales</taxon>
        <taxon>Mucorineae</taxon>
        <taxon>Rhizopodaceae</taxon>
        <taxon>Rhizopus</taxon>
    </lineage>
</organism>
<reference evidence="8 9" key="1">
    <citation type="journal article" date="2018" name="G3 (Bethesda)">
        <title>Phylogenetic and Phylogenomic Definition of Rhizopus Species.</title>
        <authorList>
            <person name="Gryganskyi A.P."/>
            <person name="Golan J."/>
            <person name="Dolatabadi S."/>
            <person name="Mondo S."/>
            <person name="Robb S."/>
            <person name="Idnurm A."/>
            <person name="Muszewska A."/>
            <person name="Steczkiewicz K."/>
            <person name="Masonjones S."/>
            <person name="Liao H.L."/>
            <person name="Gajdeczka M.T."/>
            <person name="Anike F."/>
            <person name="Vuek A."/>
            <person name="Anishchenko I.M."/>
            <person name="Voigt K."/>
            <person name="de Hoog G.S."/>
            <person name="Smith M.E."/>
            <person name="Heitman J."/>
            <person name="Vilgalys R."/>
            <person name="Stajich J.E."/>
        </authorList>
    </citation>
    <scope>NUCLEOTIDE SEQUENCE [LARGE SCALE GENOMIC DNA]</scope>
    <source>
        <strain evidence="8 9">LSU 92-RS-03</strain>
    </source>
</reference>
<keyword evidence="4 7" id="KW-0732">Signal</keyword>
<evidence type="ECO:0000256" key="2">
    <source>
        <dbReference type="ARBA" id="ARBA00005227"/>
    </source>
</evidence>
<keyword evidence="5" id="KW-1133">Transmembrane helix</keyword>
<accession>A0A367KIF1</accession>
<keyword evidence="6" id="KW-0472">Membrane</keyword>
<dbReference type="OrthoDB" id="1666796at2759"/>
<evidence type="ECO:0000256" key="1">
    <source>
        <dbReference type="ARBA" id="ARBA00004141"/>
    </source>
</evidence>
<dbReference type="Proteomes" id="UP000253551">
    <property type="component" value="Unassembled WGS sequence"/>
</dbReference>
<keyword evidence="3 8" id="KW-0812">Transmembrane</keyword>
<dbReference type="InterPro" id="IPR004240">
    <property type="entry name" value="EMP70"/>
</dbReference>
<dbReference type="STRING" id="4846.A0A367KIF1"/>
<evidence type="ECO:0000256" key="7">
    <source>
        <dbReference type="SAM" id="SignalP"/>
    </source>
</evidence>
<proteinExistence type="inferred from homology"/>
<dbReference type="AlphaFoldDB" id="A0A367KIF1"/>
<sequence length="79" mass="9044">MTLFLTGLVSAILLVTTKIDFTRYDREEGLANFGTSLRDKYRWKQVHEDVFRQLPRFMIISPLIGTDSQLVILSGALIL</sequence>
<feature type="chain" id="PRO_5043870567" evidence="7">
    <location>
        <begin position="18"/>
        <end position="79"/>
    </location>
</feature>
<evidence type="ECO:0000256" key="3">
    <source>
        <dbReference type="ARBA" id="ARBA00022692"/>
    </source>
</evidence>
<gene>
    <name evidence="8" type="primary">TM9SF3</name>
    <name evidence="8" type="ORF">CU098_012034</name>
</gene>
<comment type="caution">
    <text evidence="8">The sequence shown here is derived from an EMBL/GenBank/DDBJ whole genome shotgun (WGS) entry which is preliminary data.</text>
</comment>